<organism evidence="1">
    <name type="scientific">Tolypothrix bouteillei VB521301</name>
    <dbReference type="NCBI Taxonomy" id="1479485"/>
    <lineage>
        <taxon>Bacteria</taxon>
        <taxon>Bacillati</taxon>
        <taxon>Cyanobacteriota</taxon>
        <taxon>Cyanophyceae</taxon>
        <taxon>Nostocales</taxon>
        <taxon>Tolypothrichaceae</taxon>
        <taxon>Tolypothrix</taxon>
    </lineage>
</organism>
<accession>A0A0C1NMC3</accession>
<evidence type="ECO:0000313" key="1">
    <source>
        <dbReference type="EMBL" id="KIE13971.1"/>
    </source>
</evidence>
<gene>
    <name evidence="1" type="ORF">DA73_0201085</name>
</gene>
<protein>
    <submittedName>
        <fullName evidence="1">Uncharacterized protein</fullName>
    </submittedName>
</protein>
<proteinExistence type="predicted"/>
<reference evidence="1" key="1">
    <citation type="journal article" date="2015" name="Genome Announc.">
        <title>Draft Genome Sequence of Tolypothrix boutellei Strain VB521301.</title>
        <authorList>
            <person name="Chandrababunaidu M.M."/>
            <person name="Singh D."/>
            <person name="Sen D."/>
            <person name="Bhan S."/>
            <person name="Das S."/>
            <person name="Gupta A."/>
            <person name="Adhikary S.P."/>
            <person name="Tripathy S."/>
        </authorList>
    </citation>
    <scope>NUCLEOTIDE SEQUENCE</scope>
    <source>
        <strain evidence="1">VB521301</strain>
    </source>
</reference>
<dbReference type="STRING" id="1479485.DA73_0201085"/>
<comment type="caution">
    <text evidence="1">The sequence shown here is derived from an EMBL/GenBank/DDBJ whole genome shotgun (WGS) entry which is preliminary data.</text>
</comment>
<name>A0A0C1NMC3_9CYAN</name>
<dbReference type="AlphaFoldDB" id="A0A0C1NMC3"/>
<sequence>MFVIAARTAISVTFLNQFSISLIVRDRPKNLLLQYSRTELLQERAQLCIYKLISVHLRLIIFF</sequence>
<dbReference type="EMBL" id="JHEG02000001">
    <property type="protein sequence ID" value="KIE13971.1"/>
    <property type="molecule type" value="Genomic_DNA"/>
</dbReference>